<feature type="domain" description="AAA-ATPase-like" evidence="1">
    <location>
        <begin position="48"/>
        <end position="115"/>
    </location>
</feature>
<dbReference type="PANTHER" id="PTHR34825:SF2">
    <property type="entry name" value="AAA-ATPASE-LIKE DOMAIN-CONTAINING PROTEIN"/>
    <property type="match status" value="1"/>
</dbReference>
<accession>A0A9N9HG24</accession>
<feature type="non-terminal residue" evidence="2">
    <location>
        <position position="1"/>
    </location>
</feature>
<sequence length="235" mass="26150">NNTDEQLIAKNIVTGNAIYSLTKCITVVQKVLRKVPRGDKNHPLAGVKGIYLLADEYDAFANEYLNLNDTTTYNEIQGKSSLKDFWACVKSNMGYQKIEKCFITGVLPVSLADVTSGFNIATNVSDNSNLAGFCGLSYGDVHSALKLCCSNSDIEKHFHIMVHHYNGYFFSPYSTAQHIFNTNTCLEYLQMLARSPIAIDILEQVGGRNSLLDSDIWHSPIKYDTLPLDPQSSHL</sequence>
<gene>
    <name evidence="2" type="ORF">PBRASI_LOCUS11389</name>
</gene>
<dbReference type="Pfam" id="PF09820">
    <property type="entry name" value="AAA-ATPase_like"/>
    <property type="match status" value="1"/>
</dbReference>
<dbReference type="Proteomes" id="UP000789739">
    <property type="component" value="Unassembled WGS sequence"/>
</dbReference>
<evidence type="ECO:0000259" key="1">
    <source>
        <dbReference type="Pfam" id="PF09820"/>
    </source>
</evidence>
<name>A0A9N9HG24_9GLOM</name>
<dbReference type="OrthoDB" id="5380555at2759"/>
<evidence type="ECO:0000313" key="2">
    <source>
        <dbReference type="EMBL" id="CAG8672718.1"/>
    </source>
</evidence>
<proteinExistence type="predicted"/>
<reference evidence="2" key="1">
    <citation type="submission" date="2021-06" db="EMBL/GenBank/DDBJ databases">
        <authorList>
            <person name="Kallberg Y."/>
            <person name="Tangrot J."/>
            <person name="Rosling A."/>
        </authorList>
    </citation>
    <scope>NUCLEOTIDE SEQUENCE</scope>
    <source>
        <strain evidence="2">BR232B</strain>
    </source>
</reference>
<dbReference type="PANTHER" id="PTHR34825">
    <property type="entry name" value="CONSERVED PROTEIN, WITH A WEAK D-GALACTARATE DEHYDRATASE/ALTRONATE HYDROLASE DOMAIN"/>
    <property type="match status" value="1"/>
</dbReference>
<dbReference type="AlphaFoldDB" id="A0A9N9HG24"/>
<dbReference type="InterPro" id="IPR018631">
    <property type="entry name" value="AAA-ATPase-like_dom"/>
</dbReference>
<comment type="caution">
    <text evidence="2">The sequence shown here is derived from an EMBL/GenBank/DDBJ whole genome shotgun (WGS) entry which is preliminary data.</text>
</comment>
<feature type="non-terminal residue" evidence="2">
    <location>
        <position position="235"/>
    </location>
</feature>
<evidence type="ECO:0000313" key="3">
    <source>
        <dbReference type="Proteomes" id="UP000789739"/>
    </source>
</evidence>
<dbReference type="EMBL" id="CAJVPI010005231">
    <property type="protein sequence ID" value="CAG8672718.1"/>
    <property type="molecule type" value="Genomic_DNA"/>
</dbReference>
<organism evidence="2 3">
    <name type="scientific">Paraglomus brasilianum</name>
    <dbReference type="NCBI Taxonomy" id="144538"/>
    <lineage>
        <taxon>Eukaryota</taxon>
        <taxon>Fungi</taxon>
        <taxon>Fungi incertae sedis</taxon>
        <taxon>Mucoromycota</taxon>
        <taxon>Glomeromycotina</taxon>
        <taxon>Glomeromycetes</taxon>
        <taxon>Paraglomerales</taxon>
        <taxon>Paraglomeraceae</taxon>
        <taxon>Paraglomus</taxon>
    </lineage>
</organism>
<protein>
    <submittedName>
        <fullName evidence="2">10666_t:CDS:1</fullName>
    </submittedName>
</protein>
<keyword evidence="3" id="KW-1185">Reference proteome</keyword>